<comment type="caution">
    <text evidence="2">The sequence shown here is derived from an EMBL/GenBank/DDBJ whole genome shotgun (WGS) entry which is preliminary data.</text>
</comment>
<reference evidence="2 3" key="1">
    <citation type="journal article" date="2012" name="BMC Genomics">
        <title>Tools to kill: Genome of one of the most destructive plant pathogenic fungi Macrophomina phaseolina.</title>
        <authorList>
            <person name="Islam M.S."/>
            <person name="Haque M.S."/>
            <person name="Islam M.M."/>
            <person name="Emdad E.M."/>
            <person name="Halim A."/>
            <person name="Hossen Q.M.M."/>
            <person name="Hossain M.Z."/>
            <person name="Ahmed B."/>
            <person name="Rahim S."/>
            <person name="Rahman M.S."/>
            <person name="Alam M.M."/>
            <person name="Hou S."/>
            <person name="Wan X."/>
            <person name="Saito J.A."/>
            <person name="Alam M."/>
        </authorList>
    </citation>
    <scope>NUCLEOTIDE SEQUENCE [LARGE SCALE GENOMIC DNA]</scope>
    <source>
        <strain evidence="2 3">MS6</strain>
    </source>
</reference>
<feature type="region of interest" description="Disordered" evidence="1">
    <location>
        <begin position="474"/>
        <end position="507"/>
    </location>
</feature>
<evidence type="ECO:0000313" key="2">
    <source>
        <dbReference type="EMBL" id="EKG21491.1"/>
    </source>
</evidence>
<dbReference type="Proteomes" id="UP000007129">
    <property type="component" value="Unassembled WGS sequence"/>
</dbReference>
<proteinExistence type="predicted"/>
<dbReference type="VEuPathDB" id="FungiDB:MPH_01212"/>
<dbReference type="HOGENOM" id="CLU_537556_0_0_1"/>
<evidence type="ECO:0000313" key="3">
    <source>
        <dbReference type="Proteomes" id="UP000007129"/>
    </source>
</evidence>
<feature type="region of interest" description="Disordered" evidence="1">
    <location>
        <begin position="358"/>
        <end position="450"/>
    </location>
</feature>
<feature type="compositionally biased region" description="Basic and acidic residues" evidence="1">
    <location>
        <begin position="425"/>
        <end position="434"/>
    </location>
</feature>
<protein>
    <submittedName>
        <fullName evidence="2">Uncharacterized protein</fullName>
    </submittedName>
</protein>
<gene>
    <name evidence="2" type="ORF">MPH_01212</name>
</gene>
<evidence type="ECO:0000256" key="1">
    <source>
        <dbReference type="SAM" id="MobiDB-lite"/>
    </source>
</evidence>
<organism evidence="2 3">
    <name type="scientific">Macrophomina phaseolina (strain MS6)</name>
    <name type="common">Charcoal rot fungus</name>
    <dbReference type="NCBI Taxonomy" id="1126212"/>
    <lineage>
        <taxon>Eukaryota</taxon>
        <taxon>Fungi</taxon>
        <taxon>Dikarya</taxon>
        <taxon>Ascomycota</taxon>
        <taxon>Pezizomycotina</taxon>
        <taxon>Dothideomycetes</taxon>
        <taxon>Dothideomycetes incertae sedis</taxon>
        <taxon>Botryosphaeriales</taxon>
        <taxon>Botryosphaeriaceae</taxon>
        <taxon>Macrophomina</taxon>
    </lineage>
</organism>
<accession>K2RG24</accession>
<sequence length="507" mass="51456">MEDTLTGRRVIGISVGSDSTLKLGALMDMAGGLILGNEGRLGSESETSVGSAGALKLGTLKGGIDGKSRLGALTGIDFSLILGSSIDGTFVGTDKLGALNEGKSGEDNEKSVGRAATLKLGTLKESESKLKLDALRESAGMLVLSRENEGRFVSSGTLGALRLSALRDNEGTLALANEIEGSAVRIDRLGTLSDGGAKEEIGISDGGAALGRMIEGRSVEIAGTLKDSALKDNTSKVDTLKDGSKSEGSSVGRDELGILSDGRLNDSTLSEGTLNDGTLRLGRESDGASVGIEKLGALNESDAIVGTEALGRLNEEISVGADMVGKLKEGSAQEDALALGKPSELSVGRAVLGKLRDSGEVGNSREAEEARLKGGSPAPDEGVGRPPRPPLLALPAAGAEEIPKDKPEATGVCIEGNVGGSPELGSERPAKGEDAAGVLTDSNNPADDTEIKVGCNDADRGKSPAEEINLEVTGAETLSAGADAEMDSPPTAEDGAEARGDSREDAR</sequence>
<feature type="region of interest" description="Disordered" evidence="1">
    <location>
        <begin position="236"/>
        <end position="282"/>
    </location>
</feature>
<feature type="compositionally biased region" description="Basic and acidic residues" evidence="1">
    <location>
        <begin position="496"/>
        <end position="507"/>
    </location>
</feature>
<feature type="compositionally biased region" description="Basic and acidic residues" evidence="1">
    <location>
        <begin position="358"/>
        <end position="372"/>
    </location>
</feature>
<feature type="compositionally biased region" description="Basic and acidic residues" evidence="1">
    <location>
        <begin position="236"/>
        <end position="245"/>
    </location>
</feature>
<dbReference type="InParanoid" id="K2RG24"/>
<name>K2RG24_MACPH</name>
<dbReference type="OrthoDB" id="6357876at2759"/>
<feature type="compositionally biased region" description="Polar residues" evidence="1">
    <location>
        <begin position="265"/>
        <end position="276"/>
    </location>
</feature>
<dbReference type="EMBL" id="AHHD01000049">
    <property type="protein sequence ID" value="EKG21491.1"/>
    <property type="molecule type" value="Genomic_DNA"/>
</dbReference>
<dbReference type="AlphaFoldDB" id="K2RG24"/>